<evidence type="ECO:0000259" key="2">
    <source>
        <dbReference type="Pfam" id="PF00931"/>
    </source>
</evidence>
<dbReference type="GO" id="GO:0043531">
    <property type="term" value="F:ADP binding"/>
    <property type="evidence" value="ECO:0007669"/>
    <property type="project" value="InterPro"/>
</dbReference>
<organism evidence="3 4">
    <name type="scientific">Sistotremastrum suecicum HHB10207 ss-3</name>
    <dbReference type="NCBI Taxonomy" id="1314776"/>
    <lineage>
        <taxon>Eukaryota</taxon>
        <taxon>Fungi</taxon>
        <taxon>Dikarya</taxon>
        <taxon>Basidiomycota</taxon>
        <taxon>Agaricomycotina</taxon>
        <taxon>Agaricomycetes</taxon>
        <taxon>Sistotremastrales</taxon>
        <taxon>Sistotremastraceae</taxon>
        <taxon>Sistotremastrum</taxon>
    </lineage>
</organism>
<evidence type="ECO:0000313" key="3">
    <source>
        <dbReference type="EMBL" id="KZT34811.1"/>
    </source>
</evidence>
<proteinExistence type="predicted"/>
<feature type="region of interest" description="Disordered" evidence="1">
    <location>
        <begin position="1"/>
        <end position="24"/>
    </location>
</feature>
<name>A0A165ZZU6_9AGAM</name>
<feature type="compositionally biased region" description="Polar residues" evidence="1">
    <location>
        <begin position="1"/>
        <end position="20"/>
    </location>
</feature>
<keyword evidence="4" id="KW-1185">Reference proteome</keyword>
<dbReference type="InterPro" id="IPR011990">
    <property type="entry name" value="TPR-like_helical_dom_sf"/>
</dbReference>
<sequence>MLPPNSKTLNSQVVRSTNSLPPEDRGIMDTSIVLQGLKSIASTSPLPYPQGIASLAVLIHDTAFTARARDQAAESLSNRVAETTWAICTALEDVRDAVSEELIRNNVVQRALESISTHLKKRAGRGAVSKFLRASSDDAELRNFEEDFERSIDVFSLTAKVANIRLSSRLTRNVCQRDDALAQAISHAYEEQQTLIGDNVGEQSTIVRNAFDCFSLPPPPHIFFGRLSFVESAVEQLTDSEQSSIAILGMGGIGKTTVAIAILHHPDIVQRFGGNRFFVSCDKITNREMLLSKIQKTLELTAPTRTIAELSEAFSSVRGPKLLVLDNFESPWEPNATRVEIESFLARLVSMTHVSVIVTMRGAERPLGVKWHRPFLPPLQSLDSDAARRTFVAISDVPWDDEDLSTLLDVLDNVPLAVALMANLAQQYSCAELLRIWKAEKTSMLNRGFYSRLSSLDVSIQVSLNSERLSAHPNASLILKILSFLPDGVSASELNEMVRDRKGMIAAITVLRQVAIIYEETLTTRLRLLSPIREYLQEHLPINAEEFSPLLNCHLALTTAAPAAEASKDLDKANRILSRIANISTVLEYALKSEQPSEPAIQAVLNLGSFTFASSIAVQLIPLAISAAQRIGNRTLEADCLVARCHRVSSVFPKHPSEDKKEVLYALSIYEGLESSVQVELKVARALGMLADCHRRLAEWDPAVDCLQRSIAVYARTRSFKRQLDALSYLVGILQESGRLNEAQRVMIDALSMARRHEFPPSTTASHGSLETAACYAHLGRVYTERFLYVLVPSYFKKALEIQLAVLGENSGPYGLQLLLLGDVLQNMGRLTEAKECLDKAYRILTRLGSIDFTVNVVRSLGQIALDRGDVQEALTKFHVSLRCYEDLNWRNWKAIALIPIGEAEYRRGNYATAWTHHAEARRLARLDNRTNLIWEARAMLGLGRDGIALGRYADATTFFVLSGVIHRKACSRGGIMESLVGLGDILLEYGDLVTSKALFQAALDMIRYIGIRRYVAECLMKLGDVAALEEKVSLARDYYERSLAWYNRAENFWGQESSRERLDSLVCKLV</sequence>
<dbReference type="PANTHER" id="PTHR47691">
    <property type="entry name" value="REGULATOR-RELATED"/>
    <property type="match status" value="1"/>
</dbReference>
<evidence type="ECO:0000256" key="1">
    <source>
        <dbReference type="SAM" id="MobiDB-lite"/>
    </source>
</evidence>
<dbReference type="Pfam" id="PF00931">
    <property type="entry name" value="NB-ARC"/>
    <property type="match status" value="1"/>
</dbReference>
<dbReference type="GO" id="GO:0007166">
    <property type="term" value="P:cell surface receptor signaling pathway"/>
    <property type="evidence" value="ECO:0007669"/>
    <property type="project" value="InterPro"/>
</dbReference>
<dbReference type="InterPro" id="IPR036537">
    <property type="entry name" value="Adaptor_Cbl_N_dom_sf"/>
</dbReference>
<dbReference type="SUPFAM" id="SSF52540">
    <property type="entry name" value="P-loop containing nucleoside triphosphate hydrolases"/>
    <property type="match status" value="1"/>
</dbReference>
<dbReference type="AlphaFoldDB" id="A0A165ZZU6"/>
<dbReference type="InterPro" id="IPR059179">
    <property type="entry name" value="MLKL-like_MCAfunc"/>
</dbReference>
<protein>
    <submittedName>
        <fullName evidence="3">TPR-like protein</fullName>
    </submittedName>
</protein>
<gene>
    <name evidence="3" type="ORF">SISSUDRAFT_1064992</name>
</gene>
<feature type="domain" description="NB-ARC" evidence="2">
    <location>
        <begin position="230"/>
        <end position="304"/>
    </location>
</feature>
<dbReference type="Gene3D" id="1.20.930.20">
    <property type="entry name" value="Adaptor protein Cbl, N-terminal domain"/>
    <property type="match status" value="1"/>
</dbReference>
<evidence type="ECO:0000313" key="4">
    <source>
        <dbReference type="Proteomes" id="UP000076798"/>
    </source>
</evidence>
<dbReference type="Gene3D" id="1.25.40.10">
    <property type="entry name" value="Tetratricopeptide repeat domain"/>
    <property type="match status" value="3"/>
</dbReference>
<dbReference type="CDD" id="cd21037">
    <property type="entry name" value="MLKL_NTD"/>
    <property type="match status" value="1"/>
</dbReference>
<dbReference type="PANTHER" id="PTHR47691:SF3">
    <property type="entry name" value="HTH-TYPE TRANSCRIPTIONAL REGULATOR RV0890C-RELATED"/>
    <property type="match status" value="1"/>
</dbReference>
<dbReference type="Gene3D" id="3.40.50.300">
    <property type="entry name" value="P-loop containing nucleotide triphosphate hydrolases"/>
    <property type="match status" value="1"/>
</dbReference>
<dbReference type="STRING" id="1314776.A0A165ZZU6"/>
<dbReference type="OrthoDB" id="431454at2759"/>
<dbReference type="EMBL" id="KV428164">
    <property type="protein sequence ID" value="KZT34811.1"/>
    <property type="molecule type" value="Genomic_DNA"/>
</dbReference>
<dbReference type="InterPro" id="IPR019734">
    <property type="entry name" value="TPR_rpt"/>
</dbReference>
<dbReference type="Proteomes" id="UP000076798">
    <property type="component" value="Unassembled WGS sequence"/>
</dbReference>
<accession>A0A165ZZU6</accession>
<dbReference type="Pfam" id="PF13424">
    <property type="entry name" value="TPR_12"/>
    <property type="match status" value="1"/>
</dbReference>
<reference evidence="3 4" key="1">
    <citation type="journal article" date="2016" name="Mol. Biol. Evol.">
        <title>Comparative Genomics of Early-Diverging Mushroom-Forming Fungi Provides Insights into the Origins of Lignocellulose Decay Capabilities.</title>
        <authorList>
            <person name="Nagy L.G."/>
            <person name="Riley R."/>
            <person name="Tritt A."/>
            <person name="Adam C."/>
            <person name="Daum C."/>
            <person name="Floudas D."/>
            <person name="Sun H."/>
            <person name="Yadav J.S."/>
            <person name="Pangilinan J."/>
            <person name="Larsson K.H."/>
            <person name="Matsuura K."/>
            <person name="Barry K."/>
            <person name="Labutti K."/>
            <person name="Kuo R."/>
            <person name="Ohm R.A."/>
            <person name="Bhattacharya S.S."/>
            <person name="Shirouzu T."/>
            <person name="Yoshinaga Y."/>
            <person name="Martin F.M."/>
            <person name="Grigoriev I.V."/>
            <person name="Hibbett D.S."/>
        </authorList>
    </citation>
    <scope>NUCLEOTIDE SEQUENCE [LARGE SCALE GENOMIC DNA]</scope>
    <source>
        <strain evidence="3 4">HHB10207 ss-3</strain>
    </source>
</reference>
<dbReference type="InterPro" id="IPR002182">
    <property type="entry name" value="NB-ARC"/>
</dbReference>
<dbReference type="InterPro" id="IPR027417">
    <property type="entry name" value="P-loop_NTPase"/>
</dbReference>
<dbReference type="SUPFAM" id="SSF48452">
    <property type="entry name" value="TPR-like"/>
    <property type="match status" value="3"/>
</dbReference>
<dbReference type="SMART" id="SM00028">
    <property type="entry name" value="TPR"/>
    <property type="match status" value="6"/>
</dbReference>